<evidence type="ECO:0000313" key="3">
    <source>
        <dbReference type="Proteomes" id="UP001295423"/>
    </source>
</evidence>
<dbReference type="AlphaFoldDB" id="A0AAD2FP80"/>
<organism evidence="2 3">
    <name type="scientific">Cylindrotheca closterium</name>
    <dbReference type="NCBI Taxonomy" id="2856"/>
    <lineage>
        <taxon>Eukaryota</taxon>
        <taxon>Sar</taxon>
        <taxon>Stramenopiles</taxon>
        <taxon>Ochrophyta</taxon>
        <taxon>Bacillariophyta</taxon>
        <taxon>Bacillariophyceae</taxon>
        <taxon>Bacillariophycidae</taxon>
        <taxon>Bacillariales</taxon>
        <taxon>Bacillariaceae</taxon>
        <taxon>Cylindrotheca</taxon>
    </lineage>
</organism>
<sequence>MAFGRLTTKWRFFCSNLNFYLEKNIRICNVALHRHNFVIDQQEIEDLGSLEGTETTDQLRTMGGIEQFSDPRSPNNLGFLPNHEDPEQLAERPPQNNQQDEGMDDLMDGMEDETSVIYTNLSRHNSILDYIQDLELERPDKNRSRNNN</sequence>
<name>A0AAD2FP80_9STRA</name>
<dbReference type="Proteomes" id="UP001295423">
    <property type="component" value="Unassembled WGS sequence"/>
</dbReference>
<protein>
    <submittedName>
        <fullName evidence="2">Uncharacterized protein</fullName>
    </submittedName>
</protein>
<keyword evidence="3" id="KW-1185">Reference proteome</keyword>
<proteinExistence type="predicted"/>
<gene>
    <name evidence="2" type="ORF">CYCCA115_LOCUS11445</name>
</gene>
<evidence type="ECO:0000313" key="2">
    <source>
        <dbReference type="EMBL" id="CAJ1948073.1"/>
    </source>
</evidence>
<reference evidence="2" key="1">
    <citation type="submission" date="2023-08" db="EMBL/GenBank/DDBJ databases">
        <authorList>
            <person name="Audoor S."/>
            <person name="Bilcke G."/>
        </authorList>
    </citation>
    <scope>NUCLEOTIDE SEQUENCE</scope>
</reference>
<accession>A0AAD2FP80</accession>
<dbReference type="EMBL" id="CAKOGP040001739">
    <property type="protein sequence ID" value="CAJ1948073.1"/>
    <property type="molecule type" value="Genomic_DNA"/>
</dbReference>
<comment type="caution">
    <text evidence="2">The sequence shown here is derived from an EMBL/GenBank/DDBJ whole genome shotgun (WGS) entry which is preliminary data.</text>
</comment>
<feature type="region of interest" description="Disordered" evidence="1">
    <location>
        <begin position="50"/>
        <end position="107"/>
    </location>
</feature>
<evidence type="ECO:0000256" key="1">
    <source>
        <dbReference type="SAM" id="MobiDB-lite"/>
    </source>
</evidence>